<dbReference type="PATRIC" id="fig|861450.3.peg.773"/>
<dbReference type="CDD" id="cd07036">
    <property type="entry name" value="TPP_PYR_E1-PDHc-beta_like"/>
    <property type="match status" value="1"/>
</dbReference>
<dbReference type="EMBL" id="AGCJ01000027">
    <property type="protein sequence ID" value="EHM41750.1"/>
    <property type="molecule type" value="Genomic_DNA"/>
</dbReference>
<name>G9YGP7_9FIRM</name>
<dbReference type="HOGENOM" id="CLU_012907_1_0_9"/>
<proteinExistence type="predicted"/>
<evidence type="ECO:0000256" key="3">
    <source>
        <dbReference type="ARBA" id="ARBA00023052"/>
    </source>
</evidence>
<dbReference type="eggNOG" id="COG0022">
    <property type="taxonomic scope" value="Bacteria"/>
</dbReference>
<evidence type="ECO:0000256" key="1">
    <source>
        <dbReference type="ARBA" id="ARBA00001964"/>
    </source>
</evidence>
<dbReference type="Pfam" id="PF02780">
    <property type="entry name" value="Transketolase_C"/>
    <property type="match status" value="1"/>
</dbReference>
<evidence type="ECO:0000313" key="5">
    <source>
        <dbReference type="EMBL" id="EHM41750.1"/>
    </source>
</evidence>
<dbReference type="AlphaFoldDB" id="G9YGP7"/>
<keyword evidence="6" id="KW-1185">Reference proteome</keyword>
<dbReference type="GO" id="GO:0016491">
    <property type="term" value="F:oxidoreductase activity"/>
    <property type="evidence" value="ECO:0007669"/>
    <property type="project" value="UniProtKB-KW"/>
</dbReference>
<dbReference type="Pfam" id="PF02779">
    <property type="entry name" value="Transket_pyr"/>
    <property type="match status" value="1"/>
</dbReference>
<dbReference type="SMART" id="SM00861">
    <property type="entry name" value="Transket_pyr"/>
    <property type="match status" value="1"/>
</dbReference>
<evidence type="ECO:0000313" key="6">
    <source>
        <dbReference type="Proteomes" id="UP000005481"/>
    </source>
</evidence>
<evidence type="ECO:0000259" key="4">
    <source>
        <dbReference type="SMART" id="SM00861"/>
    </source>
</evidence>
<feature type="domain" description="Transketolase-like pyrimidine-binding" evidence="4">
    <location>
        <begin position="18"/>
        <end position="193"/>
    </location>
</feature>
<dbReference type="Gene3D" id="3.40.50.970">
    <property type="match status" value="1"/>
</dbReference>
<dbReference type="NCBIfam" id="NF006667">
    <property type="entry name" value="PRK09212.1"/>
    <property type="match status" value="1"/>
</dbReference>
<sequence length="339" mass="37086">MIERKLIDSGRNAGMRQITFSVATQEAMREEMQRDETVFLMGEDIARQGGIFGQFKDLAAEFGSERVRDTPISETAIIGGGVGAALAGMRPVVDMHFADFIGVPMDEIFNQMAKARYMFGGQAKVPLVLRAPDGMTRGGAAQHSQCVEAWFMHIPGIKVVIPSNPADAKGLLKSAIRSDDPVLYFEHKRLFSMKGDVPEGEYVTPIGKAKVAKDGTDLTVVSYSYYMHNVLEAAEALDKDGIHVECVDLRTISPLDMDTIYESLRKTKKLMIVHEAVKQGGVGAEVAARTAEDMIDYLDAPIIRLGAPFVPIPYAPTLERLVKIEPGDIIKAVKDLLGD</sequence>
<dbReference type="InterPro" id="IPR033248">
    <property type="entry name" value="Transketolase_C"/>
</dbReference>
<organism evidence="5 6">
    <name type="scientific">Anaeroglobus geminatus F0357</name>
    <dbReference type="NCBI Taxonomy" id="861450"/>
    <lineage>
        <taxon>Bacteria</taxon>
        <taxon>Bacillati</taxon>
        <taxon>Bacillota</taxon>
        <taxon>Negativicutes</taxon>
        <taxon>Veillonellales</taxon>
        <taxon>Veillonellaceae</taxon>
        <taxon>Anaeroglobus</taxon>
    </lineage>
</organism>
<dbReference type="Gene3D" id="3.40.50.920">
    <property type="match status" value="1"/>
</dbReference>
<keyword evidence="3" id="KW-0786">Thiamine pyrophosphate</keyword>
<evidence type="ECO:0000256" key="2">
    <source>
        <dbReference type="ARBA" id="ARBA00023002"/>
    </source>
</evidence>
<gene>
    <name evidence="5" type="ORF">HMPREF0080_00814</name>
</gene>
<comment type="cofactor">
    <cofactor evidence="1">
        <name>thiamine diphosphate</name>
        <dbReference type="ChEBI" id="CHEBI:58937"/>
    </cofactor>
</comment>
<accession>G9YGP7</accession>
<comment type="caution">
    <text evidence="5">The sequence shown here is derived from an EMBL/GenBank/DDBJ whole genome shotgun (WGS) entry which is preliminary data.</text>
</comment>
<dbReference type="FunFam" id="3.40.50.920:FF:000001">
    <property type="entry name" value="Pyruvate dehydrogenase E1 beta subunit"/>
    <property type="match status" value="1"/>
</dbReference>
<reference evidence="5 6" key="1">
    <citation type="submission" date="2011-08" db="EMBL/GenBank/DDBJ databases">
        <authorList>
            <person name="Weinstock G."/>
            <person name="Sodergren E."/>
            <person name="Clifton S."/>
            <person name="Fulton L."/>
            <person name="Fulton B."/>
            <person name="Courtney L."/>
            <person name="Fronick C."/>
            <person name="Harrison M."/>
            <person name="Strong C."/>
            <person name="Farmer C."/>
            <person name="Delahaunty K."/>
            <person name="Markovic C."/>
            <person name="Hall O."/>
            <person name="Minx P."/>
            <person name="Tomlinson C."/>
            <person name="Mitreva M."/>
            <person name="Hou S."/>
            <person name="Chen J."/>
            <person name="Wollam A."/>
            <person name="Pepin K.H."/>
            <person name="Johnson M."/>
            <person name="Bhonagiri V."/>
            <person name="Zhang X."/>
            <person name="Suruliraj S."/>
            <person name="Warren W."/>
            <person name="Chinwalla A."/>
            <person name="Mardis E.R."/>
            <person name="Wilson R.K."/>
        </authorList>
    </citation>
    <scope>NUCLEOTIDE SEQUENCE [LARGE SCALE GENOMIC DNA]</scope>
    <source>
        <strain evidence="5 6">F0357</strain>
    </source>
</reference>
<protein>
    <submittedName>
        <fullName evidence="5">Putative TPP-dependent acetoin dehydrogenase complex, E1 component, beta subunit</fullName>
    </submittedName>
</protein>
<dbReference type="PANTHER" id="PTHR43257">
    <property type="entry name" value="PYRUVATE DEHYDROGENASE E1 COMPONENT BETA SUBUNIT"/>
    <property type="match status" value="1"/>
</dbReference>
<dbReference type="InterPro" id="IPR005475">
    <property type="entry name" value="Transketolase-like_Pyr-bd"/>
</dbReference>
<dbReference type="FunFam" id="3.40.50.970:FF:000001">
    <property type="entry name" value="Pyruvate dehydrogenase E1 beta subunit"/>
    <property type="match status" value="1"/>
</dbReference>
<dbReference type="Proteomes" id="UP000005481">
    <property type="component" value="Unassembled WGS sequence"/>
</dbReference>
<dbReference type="InterPro" id="IPR029061">
    <property type="entry name" value="THDP-binding"/>
</dbReference>
<keyword evidence="2" id="KW-0560">Oxidoreductase</keyword>
<dbReference type="SUPFAM" id="SSF52518">
    <property type="entry name" value="Thiamin diphosphate-binding fold (THDP-binding)"/>
    <property type="match status" value="1"/>
</dbReference>
<dbReference type="SUPFAM" id="SSF52922">
    <property type="entry name" value="TK C-terminal domain-like"/>
    <property type="match status" value="1"/>
</dbReference>
<dbReference type="InterPro" id="IPR009014">
    <property type="entry name" value="Transketo_C/PFOR_II"/>
</dbReference>
<dbReference type="STRING" id="861450.HMPREF0080_00814"/>
<dbReference type="PANTHER" id="PTHR43257:SF2">
    <property type="entry name" value="PYRUVATE DEHYDROGENASE E1 COMPONENT SUBUNIT BETA"/>
    <property type="match status" value="1"/>
</dbReference>